<accession>A0ABQ5IDJ8</accession>
<sequence length="475" mass="55066">MSFKYNNKVMTLRGTHKAFVHWMEGKQSKKLLESTSVQCCIMSVCMYPPTLLQLRMEEQLENNSTLSFLISLLQDFKDVFAIPTGLPLNRSHDHRIPLKEGTQLVNIRPYRHPPTQKDAIEIMVKELLDVGVIRHSRNASSIRIGVVLQQGGHPIAYMSKALAPKHHSLSTYEKEFLAVIQALEKWKGYLLDRHFIIKTDYFSLKYLMDQRFTTPAQRKWLPNTVSSKLYERIKEWWTKDNELQALGKLVIGKDSDLRKALLRHFHSEGQGGHLGIQTTLKRLAAYAYWKKMRKEVKLFVRNCTIALVEYWYNTSYYTAINNTPFQVVNRQPPPAHITYSHGESPLETVDRSLTAREAVIDLLKFHLKRDQNRMKVVADQRRTTREFVIKDWVVLAKLKAYRGEPPLTPGILPHCNSEGLVVVEPYEIVDRRMAKKGNVAAIYVLVQWTNGIVDDATWELYDDITLRFPEFDLTV</sequence>
<evidence type="ECO:0000259" key="7">
    <source>
        <dbReference type="Pfam" id="PF17917"/>
    </source>
</evidence>
<evidence type="ECO:0000256" key="6">
    <source>
        <dbReference type="ARBA" id="ARBA00022918"/>
    </source>
</evidence>
<dbReference type="Proteomes" id="UP001151760">
    <property type="component" value="Unassembled WGS sequence"/>
</dbReference>
<dbReference type="Gene3D" id="1.10.340.70">
    <property type="match status" value="1"/>
</dbReference>
<reference evidence="9" key="2">
    <citation type="submission" date="2022-01" db="EMBL/GenBank/DDBJ databases">
        <authorList>
            <person name="Yamashiro T."/>
            <person name="Shiraishi A."/>
            <person name="Satake H."/>
            <person name="Nakayama K."/>
        </authorList>
    </citation>
    <scope>NUCLEOTIDE SEQUENCE</scope>
</reference>
<dbReference type="CDD" id="cd09274">
    <property type="entry name" value="RNase_HI_RT_Ty3"/>
    <property type="match status" value="1"/>
</dbReference>
<reference evidence="9" key="1">
    <citation type="journal article" date="2022" name="Int. J. Mol. Sci.">
        <title>Draft Genome of Tanacetum Coccineum: Genomic Comparison of Closely Related Tanacetum-Family Plants.</title>
        <authorList>
            <person name="Yamashiro T."/>
            <person name="Shiraishi A."/>
            <person name="Nakayama K."/>
            <person name="Satake H."/>
        </authorList>
    </citation>
    <scope>NUCLEOTIDE SEQUENCE</scope>
</reference>
<dbReference type="Pfam" id="PF17917">
    <property type="entry name" value="RT_RNaseH"/>
    <property type="match status" value="1"/>
</dbReference>
<keyword evidence="5" id="KW-0378">Hydrolase</keyword>
<dbReference type="Gene3D" id="3.10.10.10">
    <property type="entry name" value="HIV Type 1 Reverse Transcriptase, subunit A, domain 1"/>
    <property type="match status" value="1"/>
</dbReference>
<feature type="domain" description="Integrase zinc-binding" evidence="8">
    <location>
        <begin position="254"/>
        <end position="304"/>
    </location>
</feature>
<evidence type="ECO:0000313" key="9">
    <source>
        <dbReference type="EMBL" id="GJT97739.1"/>
    </source>
</evidence>
<dbReference type="InterPro" id="IPR043502">
    <property type="entry name" value="DNA/RNA_pol_sf"/>
</dbReference>
<evidence type="ECO:0000256" key="4">
    <source>
        <dbReference type="ARBA" id="ARBA00022759"/>
    </source>
</evidence>
<evidence type="ECO:0000256" key="1">
    <source>
        <dbReference type="ARBA" id="ARBA00022679"/>
    </source>
</evidence>
<evidence type="ECO:0000256" key="2">
    <source>
        <dbReference type="ARBA" id="ARBA00022695"/>
    </source>
</evidence>
<keyword evidence="1" id="KW-0808">Transferase</keyword>
<dbReference type="InterPro" id="IPR041588">
    <property type="entry name" value="Integrase_H2C2"/>
</dbReference>
<gene>
    <name evidence="9" type="ORF">Tco_1093257</name>
</gene>
<dbReference type="EMBL" id="BQNB010020608">
    <property type="protein sequence ID" value="GJT97739.1"/>
    <property type="molecule type" value="Genomic_DNA"/>
</dbReference>
<keyword evidence="2" id="KW-0548">Nucleotidyltransferase</keyword>
<keyword evidence="3" id="KW-0540">Nuclease</keyword>
<dbReference type="InterPro" id="IPR041373">
    <property type="entry name" value="RT_RNaseH"/>
</dbReference>
<dbReference type="SUPFAM" id="SSF56672">
    <property type="entry name" value="DNA/RNA polymerases"/>
    <property type="match status" value="1"/>
</dbReference>
<evidence type="ECO:0000259" key="8">
    <source>
        <dbReference type="Pfam" id="PF17921"/>
    </source>
</evidence>
<keyword evidence="10" id="KW-1185">Reference proteome</keyword>
<dbReference type="InterPro" id="IPR050951">
    <property type="entry name" value="Retrovirus_Pol_polyprotein"/>
</dbReference>
<comment type="caution">
    <text evidence="9">The sequence shown here is derived from an EMBL/GenBank/DDBJ whole genome shotgun (WGS) entry which is preliminary data.</text>
</comment>
<feature type="domain" description="Reverse transcriptase RNase H-like" evidence="7">
    <location>
        <begin position="138"/>
        <end position="221"/>
    </location>
</feature>
<organism evidence="9 10">
    <name type="scientific">Tanacetum coccineum</name>
    <dbReference type="NCBI Taxonomy" id="301880"/>
    <lineage>
        <taxon>Eukaryota</taxon>
        <taxon>Viridiplantae</taxon>
        <taxon>Streptophyta</taxon>
        <taxon>Embryophyta</taxon>
        <taxon>Tracheophyta</taxon>
        <taxon>Spermatophyta</taxon>
        <taxon>Magnoliopsida</taxon>
        <taxon>eudicotyledons</taxon>
        <taxon>Gunneridae</taxon>
        <taxon>Pentapetalae</taxon>
        <taxon>asterids</taxon>
        <taxon>campanulids</taxon>
        <taxon>Asterales</taxon>
        <taxon>Asteraceae</taxon>
        <taxon>Asteroideae</taxon>
        <taxon>Anthemideae</taxon>
        <taxon>Anthemidinae</taxon>
        <taxon>Tanacetum</taxon>
    </lineage>
</organism>
<dbReference type="Pfam" id="PF17921">
    <property type="entry name" value="Integrase_H2C2"/>
    <property type="match status" value="1"/>
</dbReference>
<name>A0ABQ5IDJ8_9ASTR</name>
<protein>
    <submittedName>
        <fullName evidence="9">Integrase</fullName>
    </submittedName>
</protein>
<keyword evidence="6" id="KW-0695">RNA-directed DNA polymerase</keyword>
<dbReference type="PANTHER" id="PTHR37984">
    <property type="entry name" value="PROTEIN CBG26694"/>
    <property type="match status" value="1"/>
</dbReference>
<dbReference type="PANTHER" id="PTHR37984:SF5">
    <property type="entry name" value="PROTEIN NYNRIN-LIKE"/>
    <property type="match status" value="1"/>
</dbReference>
<evidence type="ECO:0000313" key="10">
    <source>
        <dbReference type="Proteomes" id="UP001151760"/>
    </source>
</evidence>
<evidence type="ECO:0000256" key="3">
    <source>
        <dbReference type="ARBA" id="ARBA00022722"/>
    </source>
</evidence>
<proteinExistence type="predicted"/>
<evidence type="ECO:0000256" key="5">
    <source>
        <dbReference type="ARBA" id="ARBA00022801"/>
    </source>
</evidence>
<keyword evidence="4" id="KW-0255">Endonuclease</keyword>